<dbReference type="EMBL" id="CAJVQC010084737">
    <property type="protein sequence ID" value="CAG8821325.1"/>
    <property type="molecule type" value="Genomic_DNA"/>
</dbReference>
<reference evidence="1" key="1">
    <citation type="submission" date="2021-06" db="EMBL/GenBank/DDBJ databases">
        <authorList>
            <person name="Kallberg Y."/>
            <person name="Tangrot J."/>
            <person name="Rosling A."/>
        </authorList>
    </citation>
    <scope>NUCLEOTIDE SEQUENCE</scope>
    <source>
        <strain evidence="1">MA461A</strain>
    </source>
</reference>
<dbReference type="Proteomes" id="UP000789920">
    <property type="component" value="Unassembled WGS sequence"/>
</dbReference>
<feature type="non-terminal residue" evidence="1">
    <location>
        <position position="202"/>
    </location>
</feature>
<gene>
    <name evidence="1" type="ORF">RPERSI_LOCUS25562</name>
</gene>
<accession>A0ACA9S2T5</accession>
<name>A0ACA9S2T5_9GLOM</name>
<proteinExistence type="predicted"/>
<protein>
    <submittedName>
        <fullName evidence="1">3316_t:CDS:1</fullName>
    </submittedName>
</protein>
<feature type="non-terminal residue" evidence="1">
    <location>
        <position position="1"/>
    </location>
</feature>
<evidence type="ECO:0000313" key="2">
    <source>
        <dbReference type="Proteomes" id="UP000789920"/>
    </source>
</evidence>
<organism evidence="1 2">
    <name type="scientific">Racocetra persica</name>
    <dbReference type="NCBI Taxonomy" id="160502"/>
    <lineage>
        <taxon>Eukaryota</taxon>
        <taxon>Fungi</taxon>
        <taxon>Fungi incertae sedis</taxon>
        <taxon>Mucoromycota</taxon>
        <taxon>Glomeromycotina</taxon>
        <taxon>Glomeromycetes</taxon>
        <taxon>Diversisporales</taxon>
        <taxon>Gigasporaceae</taxon>
        <taxon>Racocetra</taxon>
    </lineage>
</organism>
<evidence type="ECO:0000313" key="1">
    <source>
        <dbReference type="EMBL" id="CAG8821325.1"/>
    </source>
</evidence>
<keyword evidence="2" id="KW-1185">Reference proteome</keyword>
<sequence>LEDIEKDLDRIKKLRHSNLVTVYESELERCESVWNLHILMEYSCGGTMVDLLKKCGVVRLPLAREYMKQLLDALDYIHANSFAHKDIKASNILFTEIPGKDEYIAKLADISYHRKLLDMHKEFPFVKYSSKEPCKKWISPEHESRPNVYSRKSDIWYLGVIFVQMLFGLNAIQKYNSLDDLLSSSECDIPPAVQDVLRTMFE</sequence>
<comment type="caution">
    <text evidence="1">The sequence shown here is derived from an EMBL/GenBank/DDBJ whole genome shotgun (WGS) entry which is preliminary data.</text>
</comment>